<protein>
    <submittedName>
        <fullName evidence="4">TetR/AcrR family transcriptional regulator</fullName>
    </submittedName>
</protein>
<dbReference type="SUPFAM" id="SSF48498">
    <property type="entry name" value="Tetracyclin repressor-like, C-terminal domain"/>
    <property type="match status" value="1"/>
</dbReference>
<dbReference type="EMBL" id="JANGAC010000010">
    <property type="protein sequence ID" value="MCQ4924137.1"/>
    <property type="molecule type" value="Genomic_DNA"/>
</dbReference>
<evidence type="ECO:0000259" key="3">
    <source>
        <dbReference type="PROSITE" id="PS50977"/>
    </source>
</evidence>
<organism evidence="4 5">
    <name type="scientific">Tissierella carlieri</name>
    <dbReference type="NCBI Taxonomy" id="689904"/>
    <lineage>
        <taxon>Bacteria</taxon>
        <taxon>Bacillati</taxon>
        <taxon>Bacillota</taxon>
        <taxon>Tissierellia</taxon>
        <taxon>Tissierellales</taxon>
        <taxon>Tissierellaceae</taxon>
        <taxon>Tissierella</taxon>
    </lineage>
</organism>
<dbReference type="PANTHER" id="PTHR43479:SF11">
    <property type="entry name" value="ACREF_ENVCD OPERON REPRESSOR-RELATED"/>
    <property type="match status" value="1"/>
</dbReference>
<dbReference type="InterPro" id="IPR009057">
    <property type="entry name" value="Homeodomain-like_sf"/>
</dbReference>
<feature type="DNA-binding region" description="H-T-H motif" evidence="2">
    <location>
        <begin position="32"/>
        <end position="51"/>
    </location>
</feature>
<dbReference type="PROSITE" id="PS01081">
    <property type="entry name" value="HTH_TETR_1"/>
    <property type="match status" value="1"/>
</dbReference>
<dbReference type="SUPFAM" id="SSF46689">
    <property type="entry name" value="Homeodomain-like"/>
    <property type="match status" value="1"/>
</dbReference>
<sequence>MNVKKEKSFEKREELINAALIEFGDKGYDNASLNNILKEAGISKGTFYYHFKNKEELYVYLYDILAQEKMKFFNQKIKPEDFDKDIFALLKIMSKAGAEFARYKPEIDRFSASYLKDLNNPILDKVKEKYDFRGNDYLDVIINKAYERGELREDLPKTFIKNMISYLLTNLHDITEVIDIDEYAIEFNYLIDFFKDGLGKKE</sequence>
<evidence type="ECO:0000313" key="5">
    <source>
        <dbReference type="Proteomes" id="UP001524478"/>
    </source>
</evidence>
<proteinExistence type="predicted"/>
<dbReference type="PROSITE" id="PS50977">
    <property type="entry name" value="HTH_TETR_2"/>
    <property type="match status" value="1"/>
</dbReference>
<dbReference type="Proteomes" id="UP001524478">
    <property type="component" value="Unassembled WGS sequence"/>
</dbReference>
<dbReference type="InterPro" id="IPR001647">
    <property type="entry name" value="HTH_TetR"/>
</dbReference>
<dbReference type="RefSeq" id="WP_256311955.1">
    <property type="nucleotide sequence ID" value="NZ_JANGAC010000010.1"/>
</dbReference>
<accession>A0ABT1SDU8</accession>
<evidence type="ECO:0000256" key="1">
    <source>
        <dbReference type="ARBA" id="ARBA00023125"/>
    </source>
</evidence>
<dbReference type="PANTHER" id="PTHR43479">
    <property type="entry name" value="ACREF/ENVCD OPERON REPRESSOR-RELATED"/>
    <property type="match status" value="1"/>
</dbReference>
<keyword evidence="5" id="KW-1185">Reference proteome</keyword>
<gene>
    <name evidence="4" type="ORF">NE686_13630</name>
</gene>
<feature type="domain" description="HTH tetR-type" evidence="3">
    <location>
        <begin position="9"/>
        <end position="69"/>
    </location>
</feature>
<dbReference type="Pfam" id="PF00440">
    <property type="entry name" value="TetR_N"/>
    <property type="match status" value="1"/>
</dbReference>
<evidence type="ECO:0000313" key="4">
    <source>
        <dbReference type="EMBL" id="MCQ4924137.1"/>
    </source>
</evidence>
<comment type="caution">
    <text evidence="4">The sequence shown here is derived from an EMBL/GenBank/DDBJ whole genome shotgun (WGS) entry which is preliminary data.</text>
</comment>
<name>A0ABT1SDU8_9FIRM</name>
<dbReference type="Gene3D" id="1.10.357.10">
    <property type="entry name" value="Tetracycline Repressor, domain 2"/>
    <property type="match status" value="1"/>
</dbReference>
<dbReference type="InterPro" id="IPR023772">
    <property type="entry name" value="DNA-bd_HTH_TetR-type_CS"/>
</dbReference>
<evidence type="ECO:0000256" key="2">
    <source>
        <dbReference type="PROSITE-ProRule" id="PRU00335"/>
    </source>
</evidence>
<dbReference type="PRINTS" id="PR00455">
    <property type="entry name" value="HTHTETR"/>
</dbReference>
<keyword evidence="1 2" id="KW-0238">DNA-binding</keyword>
<dbReference type="InterPro" id="IPR036271">
    <property type="entry name" value="Tet_transcr_reg_TetR-rel_C_sf"/>
</dbReference>
<reference evidence="4 5" key="1">
    <citation type="submission" date="2022-06" db="EMBL/GenBank/DDBJ databases">
        <title>Isolation of gut microbiota from human fecal samples.</title>
        <authorList>
            <person name="Pamer E.G."/>
            <person name="Barat B."/>
            <person name="Waligurski E."/>
            <person name="Medina S."/>
            <person name="Paddock L."/>
            <person name="Mostad J."/>
        </authorList>
    </citation>
    <scope>NUCLEOTIDE SEQUENCE [LARGE SCALE GENOMIC DNA]</scope>
    <source>
        <strain evidence="4 5">DFI.7.95</strain>
    </source>
</reference>
<dbReference type="InterPro" id="IPR050624">
    <property type="entry name" value="HTH-type_Tx_Regulator"/>
</dbReference>